<dbReference type="Gene3D" id="1.10.101.10">
    <property type="entry name" value="PGBD-like superfamily/PGBD"/>
    <property type="match status" value="1"/>
</dbReference>
<comment type="pathway">
    <text evidence="1">Cell wall biogenesis; peptidoglycan biosynthesis.</text>
</comment>
<dbReference type="InterPro" id="IPR036365">
    <property type="entry name" value="PGBD-like_sf"/>
</dbReference>
<keyword evidence="2" id="KW-0808">Transferase</keyword>
<dbReference type="PROSITE" id="PS52029">
    <property type="entry name" value="LD_TPASE"/>
    <property type="match status" value="1"/>
</dbReference>
<feature type="region of interest" description="Disordered" evidence="6">
    <location>
        <begin position="1"/>
        <end position="22"/>
    </location>
</feature>
<evidence type="ECO:0000313" key="9">
    <source>
        <dbReference type="EMBL" id="CAB4755827.1"/>
    </source>
</evidence>
<evidence type="ECO:0000256" key="5">
    <source>
        <dbReference type="ARBA" id="ARBA00023316"/>
    </source>
</evidence>
<dbReference type="GO" id="GO:0008360">
    <property type="term" value="P:regulation of cell shape"/>
    <property type="evidence" value="ECO:0007669"/>
    <property type="project" value="UniProtKB-KW"/>
</dbReference>
<proteinExistence type="predicted"/>
<dbReference type="GO" id="GO:0071555">
    <property type="term" value="P:cell wall organization"/>
    <property type="evidence" value="ECO:0007669"/>
    <property type="project" value="UniProtKB-KW"/>
</dbReference>
<dbReference type="PANTHER" id="PTHR30582">
    <property type="entry name" value="L,D-TRANSPEPTIDASE"/>
    <property type="match status" value="1"/>
</dbReference>
<dbReference type="EMBL" id="CAFBQP010000016">
    <property type="protein sequence ID" value="CAB5056703.1"/>
    <property type="molecule type" value="Genomic_DNA"/>
</dbReference>
<evidence type="ECO:0000256" key="6">
    <source>
        <dbReference type="SAM" id="MobiDB-lite"/>
    </source>
</evidence>
<dbReference type="CDD" id="cd16913">
    <property type="entry name" value="YkuD_like"/>
    <property type="match status" value="1"/>
</dbReference>
<dbReference type="Pfam" id="PF03734">
    <property type="entry name" value="YkuD"/>
    <property type="match status" value="1"/>
</dbReference>
<dbReference type="AlphaFoldDB" id="A0A6J6PXT5"/>
<organism evidence="8">
    <name type="scientific">freshwater metagenome</name>
    <dbReference type="NCBI Taxonomy" id="449393"/>
    <lineage>
        <taxon>unclassified sequences</taxon>
        <taxon>metagenomes</taxon>
        <taxon>ecological metagenomes</taxon>
    </lineage>
</organism>
<dbReference type="EMBL" id="CAFBLR010000022">
    <property type="protein sequence ID" value="CAB4864139.1"/>
    <property type="molecule type" value="Genomic_DNA"/>
</dbReference>
<evidence type="ECO:0000256" key="3">
    <source>
        <dbReference type="ARBA" id="ARBA00022960"/>
    </source>
</evidence>
<sequence>MLTTTSCLGLSKSSGADARPATDAEVLDTQAPQTVASTVAKTTEPTTTTSTTTTSTTTTTTTTTLPPTTTTEVPVLDRGLRAVGGRSGRETKRVQQRLLDLGFWVLKASGRYDLTTKQAVMAFQKYSLLRPTGRVDLPTAQALTEATAKAQARTTNGNLVEVDKDRQVLFFVQDGVTQFVLNTSTGNGQYFLELNQKVDGKYEAGRAVTPSGKFKISRQREDGWWEGDLGKIYRPKYFNGGRAIHGSSRIPARPASHGCVRVSIPAMDMLWTLDWVGRGLRVWVYGEDVEAKNKPIPIPPPTTTPRSTSSTTTSSTTTTSTTTTTTLAPSPN</sequence>
<dbReference type="InterPro" id="IPR002477">
    <property type="entry name" value="Peptidoglycan-bd-like"/>
</dbReference>
<evidence type="ECO:0000256" key="1">
    <source>
        <dbReference type="ARBA" id="ARBA00004752"/>
    </source>
</evidence>
<dbReference type="InterPro" id="IPR005490">
    <property type="entry name" value="LD_TPept_cat_dom"/>
</dbReference>
<dbReference type="PANTHER" id="PTHR30582:SF2">
    <property type="entry name" value="L,D-TRANSPEPTIDASE YCIB-RELATED"/>
    <property type="match status" value="1"/>
</dbReference>
<dbReference type="SUPFAM" id="SSF141523">
    <property type="entry name" value="L,D-transpeptidase catalytic domain-like"/>
    <property type="match status" value="1"/>
</dbReference>
<accession>A0A6J6PXT5</accession>
<evidence type="ECO:0000313" key="10">
    <source>
        <dbReference type="EMBL" id="CAB4864139.1"/>
    </source>
</evidence>
<keyword evidence="3" id="KW-0133">Cell shape</keyword>
<evidence type="ECO:0000313" key="8">
    <source>
        <dbReference type="EMBL" id="CAB4703376.1"/>
    </source>
</evidence>
<feature type="region of interest" description="Disordered" evidence="6">
    <location>
        <begin position="292"/>
        <end position="332"/>
    </location>
</feature>
<gene>
    <name evidence="8" type="ORF">UFOPK2602_00717</name>
    <name evidence="9" type="ORF">UFOPK2806_01309</name>
    <name evidence="10" type="ORF">UFOPK3417_00390</name>
    <name evidence="11" type="ORF">UFOPK4306_00600</name>
</gene>
<evidence type="ECO:0000259" key="7">
    <source>
        <dbReference type="PROSITE" id="PS52029"/>
    </source>
</evidence>
<dbReference type="InterPro" id="IPR038063">
    <property type="entry name" value="Transpep_catalytic_dom"/>
</dbReference>
<evidence type="ECO:0000256" key="2">
    <source>
        <dbReference type="ARBA" id="ARBA00022679"/>
    </source>
</evidence>
<dbReference type="Pfam" id="PF01471">
    <property type="entry name" value="PG_binding_1"/>
    <property type="match status" value="1"/>
</dbReference>
<keyword evidence="4" id="KW-0573">Peptidoglycan synthesis</keyword>
<feature type="compositionally biased region" description="Low complexity" evidence="6">
    <location>
        <begin position="304"/>
        <end position="326"/>
    </location>
</feature>
<dbReference type="UniPathway" id="UPA00219"/>
<protein>
    <submittedName>
        <fullName evidence="8">Unannotated protein</fullName>
    </submittedName>
</protein>
<dbReference type="InterPro" id="IPR036366">
    <property type="entry name" value="PGBDSf"/>
</dbReference>
<reference evidence="8" key="1">
    <citation type="submission" date="2020-05" db="EMBL/GenBank/DDBJ databases">
        <authorList>
            <person name="Chiriac C."/>
            <person name="Salcher M."/>
            <person name="Ghai R."/>
            <person name="Kavagutti S V."/>
        </authorList>
    </citation>
    <scope>NUCLEOTIDE SEQUENCE</scope>
</reference>
<dbReference type="EMBL" id="CAEZYY010000015">
    <property type="protein sequence ID" value="CAB4755827.1"/>
    <property type="molecule type" value="Genomic_DNA"/>
</dbReference>
<dbReference type="GO" id="GO:0005576">
    <property type="term" value="C:extracellular region"/>
    <property type="evidence" value="ECO:0007669"/>
    <property type="project" value="TreeGrafter"/>
</dbReference>
<keyword evidence="5" id="KW-0961">Cell wall biogenesis/degradation</keyword>
<evidence type="ECO:0000256" key="4">
    <source>
        <dbReference type="ARBA" id="ARBA00022984"/>
    </source>
</evidence>
<dbReference type="SUPFAM" id="SSF47090">
    <property type="entry name" value="PGBD-like"/>
    <property type="match status" value="1"/>
</dbReference>
<feature type="domain" description="L,D-TPase catalytic" evidence="7">
    <location>
        <begin position="158"/>
        <end position="285"/>
    </location>
</feature>
<dbReference type="Gene3D" id="2.40.440.10">
    <property type="entry name" value="L,D-transpeptidase catalytic domain-like"/>
    <property type="match status" value="1"/>
</dbReference>
<dbReference type="EMBL" id="CAEZXX010000037">
    <property type="protein sequence ID" value="CAB4703376.1"/>
    <property type="molecule type" value="Genomic_DNA"/>
</dbReference>
<dbReference type="GO" id="GO:0071972">
    <property type="term" value="F:peptidoglycan L,D-transpeptidase activity"/>
    <property type="evidence" value="ECO:0007669"/>
    <property type="project" value="TreeGrafter"/>
</dbReference>
<dbReference type="InterPro" id="IPR050979">
    <property type="entry name" value="LD-transpeptidase"/>
</dbReference>
<name>A0A6J6PXT5_9ZZZZ</name>
<evidence type="ECO:0000313" key="11">
    <source>
        <dbReference type="EMBL" id="CAB5056703.1"/>
    </source>
</evidence>
<dbReference type="GO" id="GO:0016740">
    <property type="term" value="F:transferase activity"/>
    <property type="evidence" value="ECO:0007669"/>
    <property type="project" value="UniProtKB-KW"/>
</dbReference>
<feature type="region of interest" description="Disordered" evidence="6">
    <location>
        <begin position="36"/>
        <end position="71"/>
    </location>
</feature>
<feature type="compositionally biased region" description="Low complexity" evidence="6">
    <location>
        <begin position="42"/>
        <end position="71"/>
    </location>
</feature>
<feature type="compositionally biased region" description="Polar residues" evidence="6">
    <location>
        <begin position="1"/>
        <end position="14"/>
    </location>
</feature>
<dbReference type="GO" id="GO:0018104">
    <property type="term" value="P:peptidoglycan-protein cross-linking"/>
    <property type="evidence" value="ECO:0007669"/>
    <property type="project" value="TreeGrafter"/>
</dbReference>